<dbReference type="AlphaFoldDB" id="E2BVF0"/>
<accession>E2BVF0</accession>
<proteinExistence type="predicted"/>
<comment type="subcellular location">
    <subcellularLocation>
        <location evidence="1">Endosome membrane</location>
        <topology evidence="1">Single-pass type I membrane protein</topology>
    </subcellularLocation>
</comment>
<sequence length="432" mass="46844">MRCTRPIDHVRLILTEIITGVPQESNATTTSFTVTTQFVTHKSTSPTENSPGITFSDTTVISPTRTTTKNASTTNTAIFSTSSTTTPATSAPTSETSFSSNATSASSITAVTSETDATTNAYRTVPMTTTEKSSTATVPIDTTITKNTTRVITTDSPRTRSTAAETSTITLETPRTERVTTETETTRIVATTKITTDVDTTTRATDIPCENFNYVARDASTGVACIRVNMTVQINLRYTTNDSQVNGATLTVPKKAKTSGVCGDKTAEMTLSWKDAVENLADGDIQENNITFYYTHDDSRYFLDSTSVNVYLDNNNFPNAQGKRMKGDTTGRHLRLFPTLMKDGPFIRQLGTKINVGDEMDVVISDINFVVFTGCSGDASARTDEDHIVRAGFNNSTIVAGVIGTIVLILAIFFLIWCKKKKNVARSEPHLP</sequence>
<dbReference type="OrthoDB" id="7686737at2759"/>
<dbReference type="GO" id="GO:0005765">
    <property type="term" value="C:lysosomal membrane"/>
    <property type="evidence" value="ECO:0007669"/>
    <property type="project" value="TreeGrafter"/>
</dbReference>
<keyword evidence="12" id="KW-1185">Reference proteome</keyword>
<keyword evidence="5 9" id="KW-1133">Transmembrane helix</keyword>
<dbReference type="PANTHER" id="PTHR11506:SF2">
    <property type="entry name" value="MACROSIALIN"/>
    <property type="match status" value="1"/>
</dbReference>
<evidence type="ECO:0000313" key="12">
    <source>
        <dbReference type="Proteomes" id="UP000008237"/>
    </source>
</evidence>
<evidence type="ECO:0000256" key="6">
    <source>
        <dbReference type="ARBA" id="ARBA00023136"/>
    </source>
</evidence>
<dbReference type="STRING" id="610380.E2BVF0"/>
<keyword evidence="3" id="KW-0732">Signal</keyword>
<dbReference type="Gene3D" id="2.40.160.110">
    <property type="match status" value="1"/>
</dbReference>
<evidence type="ECO:0000256" key="5">
    <source>
        <dbReference type="ARBA" id="ARBA00022989"/>
    </source>
</evidence>
<keyword evidence="7" id="KW-0325">Glycoprotein</keyword>
<evidence type="ECO:0000256" key="3">
    <source>
        <dbReference type="ARBA" id="ARBA00022729"/>
    </source>
</evidence>
<reference evidence="11 12" key="1">
    <citation type="journal article" date="2010" name="Science">
        <title>Genomic comparison of the ants Camponotus floridanus and Harpegnathos saltator.</title>
        <authorList>
            <person name="Bonasio R."/>
            <person name="Zhang G."/>
            <person name="Ye C."/>
            <person name="Mutti N.S."/>
            <person name="Fang X."/>
            <person name="Qin N."/>
            <person name="Donahue G."/>
            <person name="Yang P."/>
            <person name="Li Q."/>
            <person name="Li C."/>
            <person name="Zhang P."/>
            <person name="Huang Z."/>
            <person name="Berger S.L."/>
            <person name="Reinberg D."/>
            <person name="Wang J."/>
            <person name="Liebig J."/>
        </authorList>
    </citation>
    <scope>NUCLEOTIDE SEQUENCE [LARGE SCALE GENOMIC DNA]</scope>
    <source>
        <strain evidence="11 12">R22 G/1</strain>
    </source>
</reference>
<gene>
    <name evidence="11" type="ORF">EAI_07046</name>
</gene>
<name>E2BVF0_HARSA</name>
<dbReference type="InterPro" id="IPR048528">
    <property type="entry name" value="Lamp2-like_luminal"/>
</dbReference>
<feature type="region of interest" description="Disordered" evidence="8">
    <location>
        <begin position="78"/>
        <end position="105"/>
    </location>
</feature>
<dbReference type="Pfam" id="PF01299">
    <property type="entry name" value="Lamp2-like_luminal"/>
    <property type="match status" value="1"/>
</dbReference>
<organism evidence="12">
    <name type="scientific">Harpegnathos saltator</name>
    <name type="common">Jerdon's jumping ant</name>
    <dbReference type="NCBI Taxonomy" id="610380"/>
    <lineage>
        <taxon>Eukaryota</taxon>
        <taxon>Metazoa</taxon>
        <taxon>Ecdysozoa</taxon>
        <taxon>Arthropoda</taxon>
        <taxon>Hexapoda</taxon>
        <taxon>Insecta</taxon>
        <taxon>Pterygota</taxon>
        <taxon>Neoptera</taxon>
        <taxon>Endopterygota</taxon>
        <taxon>Hymenoptera</taxon>
        <taxon>Apocrita</taxon>
        <taxon>Aculeata</taxon>
        <taxon>Formicoidea</taxon>
        <taxon>Formicidae</taxon>
        <taxon>Ponerinae</taxon>
        <taxon>Ponerini</taxon>
        <taxon>Harpegnathos</taxon>
    </lineage>
</organism>
<dbReference type="InterPro" id="IPR002000">
    <property type="entry name" value="Lysosome-assoc_membr_glycop"/>
</dbReference>
<dbReference type="Proteomes" id="UP000008237">
    <property type="component" value="Unassembled WGS sequence"/>
</dbReference>
<feature type="domain" description="Lysosome-associated membrane glycoprotein 2-like luminal" evidence="10">
    <location>
        <begin position="212"/>
        <end position="317"/>
    </location>
</feature>
<evidence type="ECO:0000313" key="11">
    <source>
        <dbReference type="EMBL" id="EFN80326.1"/>
    </source>
</evidence>
<evidence type="ECO:0000256" key="1">
    <source>
        <dbReference type="ARBA" id="ARBA00004530"/>
    </source>
</evidence>
<dbReference type="PANTHER" id="PTHR11506">
    <property type="entry name" value="LYSOSOME-ASSOCIATED MEMBRANE GLYCOPROTEIN"/>
    <property type="match status" value="1"/>
</dbReference>
<keyword evidence="6 9" id="KW-0472">Membrane</keyword>
<protein>
    <recommendedName>
        <fullName evidence="10">Lysosome-associated membrane glycoprotein 2-like luminal domain-containing protein</fullName>
    </recommendedName>
</protein>
<dbReference type="PhylomeDB" id="E2BVF0"/>
<dbReference type="InParanoid" id="E2BVF0"/>
<evidence type="ECO:0000256" key="7">
    <source>
        <dbReference type="ARBA" id="ARBA00023180"/>
    </source>
</evidence>
<evidence type="ECO:0000256" key="9">
    <source>
        <dbReference type="SAM" id="Phobius"/>
    </source>
</evidence>
<keyword evidence="2 9" id="KW-0812">Transmembrane</keyword>
<dbReference type="EMBL" id="GL450828">
    <property type="protein sequence ID" value="EFN80326.1"/>
    <property type="molecule type" value="Genomic_DNA"/>
</dbReference>
<evidence type="ECO:0000259" key="10">
    <source>
        <dbReference type="Pfam" id="PF01299"/>
    </source>
</evidence>
<evidence type="ECO:0000256" key="8">
    <source>
        <dbReference type="SAM" id="MobiDB-lite"/>
    </source>
</evidence>
<dbReference type="OMA" id="IFICEIS"/>
<dbReference type="GO" id="GO:0005886">
    <property type="term" value="C:plasma membrane"/>
    <property type="evidence" value="ECO:0007669"/>
    <property type="project" value="TreeGrafter"/>
</dbReference>
<evidence type="ECO:0000256" key="2">
    <source>
        <dbReference type="ARBA" id="ARBA00022692"/>
    </source>
</evidence>
<feature type="transmembrane region" description="Helical" evidence="9">
    <location>
        <begin position="398"/>
        <end position="418"/>
    </location>
</feature>
<dbReference type="GO" id="GO:0072594">
    <property type="term" value="P:establishment of protein localization to organelle"/>
    <property type="evidence" value="ECO:0007669"/>
    <property type="project" value="TreeGrafter"/>
</dbReference>
<keyword evidence="4" id="KW-0967">Endosome</keyword>
<evidence type="ECO:0000256" key="4">
    <source>
        <dbReference type="ARBA" id="ARBA00022753"/>
    </source>
</evidence>
<dbReference type="GO" id="GO:0031902">
    <property type="term" value="C:late endosome membrane"/>
    <property type="evidence" value="ECO:0007669"/>
    <property type="project" value="TreeGrafter"/>
</dbReference>